<name>A0ABZ1Q5A2_9ACTN</name>
<proteinExistence type="predicted"/>
<gene>
    <name evidence="1" type="ORF">OHA91_04705</name>
</gene>
<evidence type="ECO:0000313" key="2">
    <source>
        <dbReference type="Proteomes" id="UP001432312"/>
    </source>
</evidence>
<protein>
    <submittedName>
        <fullName evidence="1">Uncharacterized protein</fullName>
    </submittedName>
</protein>
<sequence length="74" mass="8268">MAWPASVSGWAHGYTRLYRCPVIVPPFTELVPSAAWNPKRTLPFGNGRHRGGRFTRLSGTIGLPEPRAVRPEIR</sequence>
<organism evidence="1 2">
    <name type="scientific">Streptomyces erythrochromogenes</name>
    <dbReference type="NCBI Taxonomy" id="285574"/>
    <lineage>
        <taxon>Bacteria</taxon>
        <taxon>Bacillati</taxon>
        <taxon>Actinomycetota</taxon>
        <taxon>Actinomycetes</taxon>
        <taxon>Kitasatosporales</taxon>
        <taxon>Streptomycetaceae</taxon>
        <taxon>Streptomyces</taxon>
    </lineage>
</organism>
<dbReference type="EMBL" id="CP108036">
    <property type="protein sequence ID" value="WUN77863.1"/>
    <property type="molecule type" value="Genomic_DNA"/>
</dbReference>
<keyword evidence="2" id="KW-1185">Reference proteome</keyword>
<dbReference type="RefSeq" id="WP_266494960.1">
    <property type="nucleotide sequence ID" value="NZ_CP108036.1"/>
</dbReference>
<dbReference type="GeneID" id="95495310"/>
<reference evidence="1" key="1">
    <citation type="submission" date="2022-10" db="EMBL/GenBank/DDBJ databases">
        <title>The complete genomes of actinobacterial strains from the NBC collection.</title>
        <authorList>
            <person name="Joergensen T.S."/>
            <person name="Alvarez Arevalo M."/>
            <person name="Sterndorff E.B."/>
            <person name="Faurdal D."/>
            <person name="Vuksanovic O."/>
            <person name="Mourched A.-S."/>
            <person name="Charusanti P."/>
            <person name="Shaw S."/>
            <person name="Blin K."/>
            <person name="Weber T."/>
        </authorList>
    </citation>
    <scope>NUCLEOTIDE SEQUENCE</scope>
    <source>
        <strain evidence="1">NBC_00303</strain>
    </source>
</reference>
<dbReference type="Proteomes" id="UP001432312">
    <property type="component" value="Chromosome"/>
</dbReference>
<evidence type="ECO:0000313" key="1">
    <source>
        <dbReference type="EMBL" id="WUN77863.1"/>
    </source>
</evidence>
<accession>A0ABZ1Q5A2</accession>